<keyword evidence="1" id="KW-0472">Membrane</keyword>
<keyword evidence="1" id="KW-0812">Transmembrane</keyword>
<dbReference type="EMBL" id="JACHEO010000029">
    <property type="protein sequence ID" value="MBB5349579.1"/>
    <property type="molecule type" value="Genomic_DNA"/>
</dbReference>
<dbReference type="AlphaFoldDB" id="A0A840V750"/>
<evidence type="ECO:0000313" key="3">
    <source>
        <dbReference type="Proteomes" id="UP000539642"/>
    </source>
</evidence>
<protein>
    <submittedName>
        <fullName evidence="2">Uncharacterized protein</fullName>
    </submittedName>
</protein>
<sequence length="186" mass="21876">MSHSSGLKRAFLCSYSPKQLSAILERRLDYKVFYMVRILIILTVNCLILSLYENGTASEKMNFRIECNDLLQTRWAYEYNNNKYPMIFKIGLATNDYDHLGMYDLVEMGSFTLKDERFFEVHFNSVTIDSDTFPSKEKKIGHTMNKILYSIDRKHLYHYYVQLNEDKTQILGTRSSYHTNCISIGL</sequence>
<name>A0A840V750_9BACT</name>
<gene>
    <name evidence="2" type="ORF">HNQ81_003335</name>
</gene>
<organism evidence="2 3">
    <name type="scientific">Desulfoprunum benzoelyticum</name>
    <dbReference type="NCBI Taxonomy" id="1506996"/>
    <lineage>
        <taxon>Bacteria</taxon>
        <taxon>Pseudomonadati</taxon>
        <taxon>Thermodesulfobacteriota</taxon>
        <taxon>Desulfobulbia</taxon>
        <taxon>Desulfobulbales</taxon>
        <taxon>Desulfobulbaceae</taxon>
        <taxon>Desulfoprunum</taxon>
    </lineage>
</organism>
<proteinExistence type="predicted"/>
<evidence type="ECO:0000256" key="1">
    <source>
        <dbReference type="SAM" id="Phobius"/>
    </source>
</evidence>
<evidence type="ECO:0000313" key="2">
    <source>
        <dbReference type="EMBL" id="MBB5349579.1"/>
    </source>
</evidence>
<keyword evidence="3" id="KW-1185">Reference proteome</keyword>
<dbReference type="Proteomes" id="UP000539642">
    <property type="component" value="Unassembled WGS sequence"/>
</dbReference>
<reference evidence="2 3" key="1">
    <citation type="submission" date="2020-08" db="EMBL/GenBank/DDBJ databases">
        <title>Genomic Encyclopedia of Type Strains, Phase IV (KMG-IV): sequencing the most valuable type-strain genomes for metagenomic binning, comparative biology and taxonomic classification.</title>
        <authorList>
            <person name="Goeker M."/>
        </authorList>
    </citation>
    <scope>NUCLEOTIDE SEQUENCE [LARGE SCALE GENOMIC DNA]</scope>
    <source>
        <strain evidence="2 3">DSM 28570</strain>
    </source>
</reference>
<feature type="transmembrane region" description="Helical" evidence="1">
    <location>
        <begin position="32"/>
        <end position="52"/>
    </location>
</feature>
<accession>A0A840V750</accession>
<comment type="caution">
    <text evidence="2">The sequence shown here is derived from an EMBL/GenBank/DDBJ whole genome shotgun (WGS) entry which is preliminary data.</text>
</comment>
<keyword evidence="1" id="KW-1133">Transmembrane helix</keyword>